<protein>
    <submittedName>
        <fullName evidence="1">Uncharacterized protein</fullName>
    </submittedName>
</protein>
<name>A0AAP0QLU5_9ROSI</name>
<dbReference type="EMBL" id="JBCGBO010000004">
    <property type="protein sequence ID" value="KAK9207999.1"/>
    <property type="molecule type" value="Genomic_DNA"/>
</dbReference>
<evidence type="ECO:0000313" key="1">
    <source>
        <dbReference type="EMBL" id="KAK9207999.1"/>
    </source>
</evidence>
<evidence type="ECO:0000313" key="2">
    <source>
        <dbReference type="Proteomes" id="UP001428341"/>
    </source>
</evidence>
<gene>
    <name evidence="1" type="ORF">WN944_000350</name>
</gene>
<accession>A0AAP0QLU5</accession>
<proteinExistence type="predicted"/>
<sequence>MATWRPLIGFRLLRAVPAHMIWVAGDGVLFPSLKKKQRIRANESFQRTKISFLKLD</sequence>
<dbReference type="AlphaFoldDB" id="A0AAP0QLU5"/>
<organism evidence="1 2">
    <name type="scientific">Citrus x changshan-huyou</name>
    <dbReference type="NCBI Taxonomy" id="2935761"/>
    <lineage>
        <taxon>Eukaryota</taxon>
        <taxon>Viridiplantae</taxon>
        <taxon>Streptophyta</taxon>
        <taxon>Embryophyta</taxon>
        <taxon>Tracheophyta</taxon>
        <taxon>Spermatophyta</taxon>
        <taxon>Magnoliopsida</taxon>
        <taxon>eudicotyledons</taxon>
        <taxon>Gunneridae</taxon>
        <taxon>Pentapetalae</taxon>
        <taxon>rosids</taxon>
        <taxon>malvids</taxon>
        <taxon>Sapindales</taxon>
        <taxon>Rutaceae</taxon>
        <taxon>Aurantioideae</taxon>
        <taxon>Citrus</taxon>
    </lineage>
</organism>
<dbReference type="Proteomes" id="UP001428341">
    <property type="component" value="Unassembled WGS sequence"/>
</dbReference>
<reference evidence="1 2" key="1">
    <citation type="submission" date="2024-05" db="EMBL/GenBank/DDBJ databases">
        <title>Haplotype-resolved chromosome-level genome assembly of Huyou (Citrus changshanensis).</title>
        <authorList>
            <person name="Miao C."/>
            <person name="Chen W."/>
            <person name="Wu Y."/>
            <person name="Wang L."/>
            <person name="Zhao S."/>
            <person name="Grierson D."/>
            <person name="Xu C."/>
            <person name="Chen K."/>
        </authorList>
    </citation>
    <scope>NUCLEOTIDE SEQUENCE [LARGE SCALE GENOMIC DNA]</scope>
    <source>
        <strain evidence="1">01-14</strain>
        <tissue evidence="1">Leaf</tissue>
    </source>
</reference>
<comment type="caution">
    <text evidence="1">The sequence shown here is derived from an EMBL/GenBank/DDBJ whole genome shotgun (WGS) entry which is preliminary data.</text>
</comment>
<keyword evidence="2" id="KW-1185">Reference proteome</keyword>